<evidence type="ECO:0000256" key="7">
    <source>
        <dbReference type="ARBA" id="ARBA00023242"/>
    </source>
</evidence>
<keyword evidence="6" id="KW-0238">DNA-binding</keyword>
<feature type="compositionally biased region" description="Acidic residues" evidence="9">
    <location>
        <begin position="204"/>
        <end position="238"/>
    </location>
</feature>
<feature type="domain" description="C2H2-type" evidence="10">
    <location>
        <begin position="390"/>
        <end position="417"/>
    </location>
</feature>
<evidence type="ECO:0000256" key="6">
    <source>
        <dbReference type="ARBA" id="ARBA00023125"/>
    </source>
</evidence>
<protein>
    <recommendedName>
        <fullName evidence="10">C2H2-type domain-containing protein</fullName>
    </recommendedName>
</protein>
<dbReference type="FunFam" id="3.30.160.60:FF:002169">
    <property type="entry name" value="Zgc:174573"/>
    <property type="match status" value="1"/>
</dbReference>
<dbReference type="FunFam" id="3.30.160.60:FF:002343">
    <property type="entry name" value="Zinc finger protein 33A"/>
    <property type="match status" value="1"/>
</dbReference>
<feature type="domain" description="C2H2-type" evidence="10">
    <location>
        <begin position="362"/>
        <end position="389"/>
    </location>
</feature>
<name>A0AAN8J9X4_PATCE</name>
<feature type="region of interest" description="Disordered" evidence="9">
    <location>
        <begin position="169"/>
        <end position="241"/>
    </location>
</feature>
<evidence type="ECO:0000256" key="8">
    <source>
        <dbReference type="PROSITE-ProRule" id="PRU00042"/>
    </source>
</evidence>
<gene>
    <name evidence="11" type="ORF">SNE40_017189</name>
</gene>
<keyword evidence="5" id="KW-0862">Zinc</keyword>
<keyword evidence="3" id="KW-0677">Repeat</keyword>
<dbReference type="PANTHER" id="PTHR46105:SF31">
    <property type="entry name" value="LOW QUALITY PROTEIN: ZINC FINGER PROTEIN 721-RELATED"/>
    <property type="match status" value="1"/>
</dbReference>
<evidence type="ECO:0000256" key="9">
    <source>
        <dbReference type="SAM" id="MobiDB-lite"/>
    </source>
</evidence>
<evidence type="ECO:0000256" key="5">
    <source>
        <dbReference type="ARBA" id="ARBA00022833"/>
    </source>
</evidence>
<comment type="subcellular location">
    <subcellularLocation>
        <location evidence="1">Nucleus</location>
    </subcellularLocation>
</comment>
<evidence type="ECO:0000259" key="10">
    <source>
        <dbReference type="PROSITE" id="PS50157"/>
    </source>
</evidence>
<dbReference type="InterPro" id="IPR036236">
    <property type="entry name" value="Znf_C2H2_sf"/>
</dbReference>
<dbReference type="InterPro" id="IPR050457">
    <property type="entry name" value="ZnFinger_BTB_dom_contain"/>
</dbReference>
<evidence type="ECO:0000313" key="11">
    <source>
        <dbReference type="EMBL" id="KAK6173791.1"/>
    </source>
</evidence>
<feature type="domain" description="C2H2-type" evidence="10">
    <location>
        <begin position="306"/>
        <end position="333"/>
    </location>
</feature>
<keyword evidence="2" id="KW-0479">Metal-binding</keyword>
<dbReference type="Pfam" id="PF00096">
    <property type="entry name" value="zf-C2H2"/>
    <property type="match status" value="7"/>
</dbReference>
<dbReference type="SUPFAM" id="SSF57667">
    <property type="entry name" value="beta-beta-alpha zinc fingers"/>
    <property type="match status" value="4"/>
</dbReference>
<dbReference type="Gene3D" id="3.30.160.60">
    <property type="entry name" value="Classic Zinc Finger"/>
    <property type="match status" value="6"/>
</dbReference>
<dbReference type="InterPro" id="IPR013087">
    <property type="entry name" value="Znf_C2H2_type"/>
</dbReference>
<dbReference type="FunFam" id="3.30.160.60:FF:000706">
    <property type="entry name" value="Zinc finger protein"/>
    <property type="match status" value="1"/>
</dbReference>
<reference evidence="11 12" key="1">
    <citation type="submission" date="2024-01" db="EMBL/GenBank/DDBJ databases">
        <title>The genome of the rayed Mediterranean limpet Patella caerulea (Linnaeus, 1758).</title>
        <authorList>
            <person name="Anh-Thu Weber A."/>
            <person name="Halstead-Nussloch G."/>
        </authorList>
    </citation>
    <scope>NUCLEOTIDE SEQUENCE [LARGE SCALE GENOMIC DNA]</scope>
    <source>
        <strain evidence="11">AATW-2023a</strain>
        <tissue evidence="11">Whole specimen</tissue>
    </source>
</reference>
<dbReference type="Proteomes" id="UP001347796">
    <property type="component" value="Unassembled WGS sequence"/>
</dbReference>
<feature type="compositionally biased region" description="Basic and acidic residues" evidence="9">
    <location>
        <begin position="194"/>
        <end position="203"/>
    </location>
</feature>
<evidence type="ECO:0000256" key="4">
    <source>
        <dbReference type="ARBA" id="ARBA00022771"/>
    </source>
</evidence>
<dbReference type="FunFam" id="3.30.160.60:FF:000275">
    <property type="entry name" value="zinc finger protein 90 homolog"/>
    <property type="match status" value="1"/>
</dbReference>
<feature type="domain" description="C2H2-type" evidence="10">
    <location>
        <begin position="474"/>
        <end position="493"/>
    </location>
</feature>
<feature type="domain" description="C2H2-type" evidence="10">
    <location>
        <begin position="334"/>
        <end position="361"/>
    </location>
</feature>
<dbReference type="FunFam" id="3.30.160.60:FF:000446">
    <property type="entry name" value="Zinc finger protein"/>
    <property type="match status" value="1"/>
</dbReference>
<dbReference type="GO" id="GO:0008270">
    <property type="term" value="F:zinc ion binding"/>
    <property type="evidence" value="ECO:0007669"/>
    <property type="project" value="UniProtKB-KW"/>
</dbReference>
<keyword evidence="4 8" id="KW-0863">Zinc-finger</keyword>
<evidence type="ECO:0000313" key="12">
    <source>
        <dbReference type="Proteomes" id="UP001347796"/>
    </source>
</evidence>
<feature type="domain" description="C2H2-type" evidence="10">
    <location>
        <begin position="446"/>
        <end position="473"/>
    </location>
</feature>
<comment type="caution">
    <text evidence="11">The sequence shown here is derived from an EMBL/GenBank/DDBJ whole genome shotgun (WGS) entry which is preliminary data.</text>
</comment>
<evidence type="ECO:0000256" key="1">
    <source>
        <dbReference type="ARBA" id="ARBA00004123"/>
    </source>
</evidence>
<evidence type="ECO:0000256" key="3">
    <source>
        <dbReference type="ARBA" id="ARBA00022737"/>
    </source>
</evidence>
<feature type="domain" description="C2H2-type" evidence="10">
    <location>
        <begin position="418"/>
        <end position="445"/>
    </location>
</feature>
<dbReference type="PROSITE" id="PS50157">
    <property type="entry name" value="ZINC_FINGER_C2H2_2"/>
    <property type="match status" value="7"/>
</dbReference>
<dbReference type="SMART" id="SM00355">
    <property type="entry name" value="ZnF_C2H2"/>
    <property type="match status" value="8"/>
</dbReference>
<accession>A0AAN8J9X4</accession>
<proteinExistence type="predicted"/>
<dbReference type="EMBL" id="JAZGQO010000011">
    <property type="protein sequence ID" value="KAK6173791.1"/>
    <property type="molecule type" value="Genomic_DNA"/>
</dbReference>
<keyword evidence="7" id="KW-0539">Nucleus</keyword>
<dbReference type="GO" id="GO:0000981">
    <property type="term" value="F:DNA-binding transcription factor activity, RNA polymerase II-specific"/>
    <property type="evidence" value="ECO:0007669"/>
    <property type="project" value="TreeGrafter"/>
</dbReference>
<keyword evidence="12" id="KW-1185">Reference proteome</keyword>
<feature type="compositionally biased region" description="Basic residues" evidence="9">
    <location>
        <begin position="173"/>
        <end position="183"/>
    </location>
</feature>
<dbReference type="AlphaFoldDB" id="A0AAN8J9X4"/>
<evidence type="ECO:0000256" key="2">
    <source>
        <dbReference type="ARBA" id="ARBA00022723"/>
    </source>
</evidence>
<dbReference type="GO" id="GO:0000978">
    <property type="term" value="F:RNA polymerase II cis-regulatory region sequence-specific DNA binding"/>
    <property type="evidence" value="ECO:0007669"/>
    <property type="project" value="TreeGrafter"/>
</dbReference>
<organism evidence="11 12">
    <name type="scientific">Patella caerulea</name>
    <name type="common">Rayed Mediterranean limpet</name>
    <dbReference type="NCBI Taxonomy" id="87958"/>
    <lineage>
        <taxon>Eukaryota</taxon>
        <taxon>Metazoa</taxon>
        <taxon>Spiralia</taxon>
        <taxon>Lophotrochozoa</taxon>
        <taxon>Mollusca</taxon>
        <taxon>Gastropoda</taxon>
        <taxon>Patellogastropoda</taxon>
        <taxon>Patelloidea</taxon>
        <taxon>Patellidae</taxon>
        <taxon>Patella</taxon>
    </lineage>
</organism>
<dbReference type="PROSITE" id="PS00028">
    <property type="entry name" value="ZINC_FINGER_C2H2_1"/>
    <property type="match status" value="5"/>
</dbReference>
<dbReference type="PANTHER" id="PTHR46105">
    <property type="entry name" value="AGAP004733-PA"/>
    <property type="match status" value="1"/>
</dbReference>
<sequence length="513" mass="58384">MDDMEGLSVNFNLDLKNTGTPSDSNLLEKQTQKTTEVPEICFKNIMDICENHILGQTKSVQEIVSLCSKITGYEFYCNQIVAFCNQIFAETLNSSHTIIKLCKSFTDIDLTNDPSTTKMDMQWLDLKHPAETNGAKPEQPSTSSDDYVSKKFSDILSASATDVLQDEISPRTKNLKKKPRKSLPVKLPNVKIKKVPDLESFDHDSEDYPDVEDKMDSDEDDEDDDHDQGESQESDDPDFFINVKPKEKITPRTIHKCSVCEKTYKTKKMFIKHMEGHGVSVEDLKFEKKNRANRLSSKIPVSPEELTCEYCGRLTVTKKALIEHIRTHTGEKPYICELCGKGFAQSGSLKSHQLIHIGTKSVACELCDYTCLSKRRLKLHMVCHSNEKKFQCAECGNRYARSTSLSIHMNSHTGAKPHACDQCDKRFARRSHMVQHRKIHTEEMPYSCEICGKRSHQPYNIVVHMRTHTGHKPFSCEKCGKQFAHNVSLRQHKINCTERTNSEAVTDFSSTTQ</sequence>
<dbReference type="GO" id="GO:0005634">
    <property type="term" value="C:nucleus"/>
    <property type="evidence" value="ECO:0007669"/>
    <property type="project" value="UniProtKB-SubCell"/>
</dbReference>